<gene>
    <name evidence="2" type="ORF">PEVE_00013214</name>
</gene>
<dbReference type="InterPro" id="IPR016024">
    <property type="entry name" value="ARM-type_fold"/>
</dbReference>
<comment type="caution">
    <text evidence="2">The sequence shown here is derived from an EMBL/GenBank/DDBJ whole genome shotgun (WGS) entry which is preliminary data.</text>
</comment>
<dbReference type="PANTHER" id="PTHR12444:SF8">
    <property type="entry name" value="PROTEIN EFR3 HOMOLOG CMP44E"/>
    <property type="match status" value="1"/>
</dbReference>
<evidence type="ECO:0000256" key="1">
    <source>
        <dbReference type="ARBA" id="ARBA00010216"/>
    </source>
</evidence>
<dbReference type="InterPro" id="IPR051851">
    <property type="entry name" value="EFR3_Homologs"/>
</dbReference>
<accession>A0ABN8LYX8</accession>
<dbReference type="Pfam" id="PF21052">
    <property type="entry name" value="EFR3_ARM"/>
    <property type="match status" value="1"/>
</dbReference>
<dbReference type="Gene3D" id="1.25.10.10">
    <property type="entry name" value="Leucine-rich Repeat Variant"/>
    <property type="match status" value="1"/>
</dbReference>
<evidence type="ECO:0000313" key="2">
    <source>
        <dbReference type="EMBL" id="CAH3021925.1"/>
    </source>
</evidence>
<dbReference type="InterPro" id="IPR011989">
    <property type="entry name" value="ARM-like"/>
</dbReference>
<dbReference type="InterPro" id="IPR049152">
    <property type="entry name" value="EFR3-like_ARM"/>
</dbReference>
<dbReference type="SUPFAM" id="SSF48371">
    <property type="entry name" value="ARM repeat"/>
    <property type="match status" value="1"/>
</dbReference>
<sequence length="819" mass="91412">MASSHICSCFGKFQPRYKRLVDNIYPADPRQGLVKANMDKLIFYALSSPEKLDRIGAYLAKKLNRDVERRRFGLVFITVEALDQLLLACHAPNLNLFVESFLKMVQKLLESSETDLQVLGSTSFVKFANIEEDTPSYHRRYDFFVSKFSAMCWFSSGSKNDCSRIRLAGLKGLQGVVRKTVSDDLQANIMDDTHMSKIIPSLLFVMEESGKVKLSSTEDIQGSNTEEDPASLAESCLRELINRASFGNIKSIVNPALTHFDKSELWVPNDFALKVFKIILYSVQNQFNYIIIEKLLSHLDDHIRDRAKVKASIVQVLAACVSIASNSSIGPAVLEVFNTLLRHLRSSIDARFHGAKHGDSTDDDDDDDEKEFEESLVSTVGAFAAVLPDFQKTDIMMFIMGKFPFVDRIQASGHHLTQENHNHAKISGDSVLQKMLLQCLQSVALSFTSVSLATTFSPTFLESLLQATIVHDFSVRRLAQEILYTLLDRHGNAKKLGWNGVLTRGQETELTVVDCSKQDLIFFKKNKDEMLWYLYESACMITNSVENFLAIFLTLGVITTEVASDFEVVSSLVQFVFGLQSVALDDNLLLPSMNRCALHSLVAGYLHLVALLTGIQGFKDYVSHIIQLREKEADFLTPEGSLKVMGNHIVLSAHSIPKHLLFDISNVREVLHKVGSDGRSLKAPYKHQPLKDVLNHRLEGGSVVSDINNDLDGNPPSSPGIHSLAPKERITFQMLKDIVSEKSVMTLNKKEKAGVASSFSEIAGESCTRTQEFNSKVLSVLDALNTPLQSRALSMSTQSLSSNPSEEFYIMKFPGQYVY</sequence>
<dbReference type="Proteomes" id="UP001159427">
    <property type="component" value="Unassembled WGS sequence"/>
</dbReference>
<evidence type="ECO:0008006" key="4">
    <source>
        <dbReference type="Google" id="ProtNLM"/>
    </source>
</evidence>
<keyword evidence="3" id="KW-1185">Reference proteome</keyword>
<dbReference type="PANTHER" id="PTHR12444">
    <property type="entry name" value="PROTEIN EFR3 HOMOLOG CMP44E"/>
    <property type="match status" value="1"/>
</dbReference>
<evidence type="ECO:0000313" key="3">
    <source>
        <dbReference type="Proteomes" id="UP001159427"/>
    </source>
</evidence>
<comment type="similarity">
    <text evidence="1">Belongs to the EFR3 family.</text>
</comment>
<organism evidence="2 3">
    <name type="scientific">Porites evermanni</name>
    <dbReference type="NCBI Taxonomy" id="104178"/>
    <lineage>
        <taxon>Eukaryota</taxon>
        <taxon>Metazoa</taxon>
        <taxon>Cnidaria</taxon>
        <taxon>Anthozoa</taxon>
        <taxon>Hexacorallia</taxon>
        <taxon>Scleractinia</taxon>
        <taxon>Fungiina</taxon>
        <taxon>Poritidae</taxon>
        <taxon>Porites</taxon>
    </lineage>
</organism>
<protein>
    <recommendedName>
        <fullName evidence="4">Protein EFR3 homolog A</fullName>
    </recommendedName>
</protein>
<proteinExistence type="inferred from homology"/>
<dbReference type="EMBL" id="CALNXI010000199">
    <property type="protein sequence ID" value="CAH3021925.1"/>
    <property type="molecule type" value="Genomic_DNA"/>
</dbReference>
<reference evidence="2 3" key="1">
    <citation type="submission" date="2022-05" db="EMBL/GenBank/DDBJ databases">
        <authorList>
            <consortium name="Genoscope - CEA"/>
            <person name="William W."/>
        </authorList>
    </citation>
    <scope>NUCLEOTIDE SEQUENCE [LARGE SCALE GENOMIC DNA]</scope>
</reference>
<name>A0ABN8LYX8_9CNID</name>